<evidence type="ECO:0000313" key="2">
    <source>
        <dbReference type="EMBL" id="CAA6818306.1"/>
    </source>
</evidence>
<name>A0A6S6TFX6_9BACT</name>
<dbReference type="AlphaFoldDB" id="A0A6S6TFX6"/>
<gene>
    <name evidence="1" type="ORF">HELGO_WM48551</name>
    <name evidence="2" type="ORF">HELGO_WM7440</name>
</gene>
<reference evidence="1" key="1">
    <citation type="submission" date="2020-01" db="EMBL/GenBank/DDBJ databases">
        <authorList>
            <person name="Meier V. D."/>
            <person name="Meier V D."/>
        </authorList>
    </citation>
    <scope>NUCLEOTIDE SEQUENCE</scope>
    <source>
        <strain evidence="1">HLG_WM_MAG_03</strain>
        <strain evidence="2">HLG_WM_MAG_06</strain>
    </source>
</reference>
<feature type="non-terminal residue" evidence="1">
    <location>
        <position position="22"/>
    </location>
</feature>
<proteinExistence type="predicted"/>
<dbReference type="EMBL" id="CACVAP010000090">
    <property type="protein sequence ID" value="CAA6818306.1"/>
    <property type="molecule type" value="Genomic_DNA"/>
</dbReference>
<dbReference type="EMBL" id="CACVAR010000274">
    <property type="protein sequence ID" value="CAA6817117.1"/>
    <property type="molecule type" value="Genomic_DNA"/>
</dbReference>
<organism evidence="1">
    <name type="scientific">uncultured Sulfurovum sp</name>
    <dbReference type="NCBI Taxonomy" id="269237"/>
    <lineage>
        <taxon>Bacteria</taxon>
        <taxon>Pseudomonadati</taxon>
        <taxon>Campylobacterota</taxon>
        <taxon>Epsilonproteobacteria</taxon>
        <taxon>Campylobacterales</taxon>
        <taxon>Sulfurovaceae</taxon>
        <taxon>Sulfurovum</taxon>
        <taxon>environmental samples</taxon>
    </lineage>
</organism>
<protein>
    <submittedName>
        <fullName evidence="1">Uncharacterized protein</fullName>
    </submittedName>
</protein>
<sequence>MKNDLKTFDITEYLDSDEAIAE</sequence>
<accession>A0A6S6TFX6</accession>
<evidence type="ECO:0000313" key="1">
    <source>
        <dbReference type="EMBL" id="CAA6817117.1"/>
    </source>
</evidence>